<dbReference type="EMBL" id="CM029049">
    <property type="protein sequence ID" value="KAG2570695.1"/>
    <property type="molecule type" value="Genomic_DNA"/>
</dbReference>
<dbReference type="InterPro" id="IPR032799">
    <property type="entry name" value="TAXi_C"/>
</dbReference>
<dbReference type="Proteomes" id="UP000823388">
    <property type="component" value="Chromosome 7K"/>
</dbReference>
<dbReference type="Gene3D" id="2.40.70.10">
    <property type="entry name" value="Acid Proteases"/>
    <property type="match status" value="1"/>
</dbReference>
<keyword evidence="4" id="KW-1185">Reference proteome</keyword>
<feature type="domain" description="Xylanase inhibitor C-terminal" evidence="2">
    <location>
        <begin position="84"/>
        <end position="127"/>
    </location>
</feature>
<proteinExistence type="predicted"/>
<comment type="caution">
    <text evidence="3">The sequence shown here is derived from an EMBL/GenBank/DDBJ whole genome shotgun (WGS) entry which is preliminary data.</text>
</comment>
<dbReference type="SUPFAM" id="SSF50630">
    <property type="entry name" value="Acid proteases"/>
    <property type="match status" value="1"/>
</dbReference>
<feature type="compositionally biased region" description="Pro residues" evidence="1">
    <location>
        <begin position="1"/>
        <end position="10"/>
    </location>
</feature>
<organism evidence="3 4">
    <name type="scientific">Panicum virgatum</name>
    <name type="common">Blackwell switchgrass</name>
    <dbReference type="NCBI Taxonomy" id="38727"/>
    <lineage>
        <taxon>Eukaryota</taxon>
        <taxon>Viridiplantae</taxon>
        <taxon>Streptophyta</taxon>
        <taxon>Embryophyta</taxon>
        <taxon>Tracheophyta</taxon>
        <taxon>Spermatophyta</taxon>
        <taxon>Magnoliopsida</taxon>
        <taxon>Liliopsida</taxon>
        <taxon>Poales</taxon>
        <taxon>Poaceae</taxon>
        <taxon>PACMAD clade</taxon>
        <taxon>Panicoideae</taxon>
        <taxon>Panicodae</taxon>
        <taxon>Paniceae</taxon>
        <taxon>Panicinae</taxon>
        <taxon>Panicum</taxon>
        <taxon>Panicum sect. Hiantes</taxon>
    </lineage>
</organism>
<name>A0A8T0QBC0_PANVG</name>
<sequence length="165" mass="18536">MDPSLPPSLPPHRIRQHPLPVSLPHEHRPRHRSHRLPRPSPISSARRRRLALVAARTPVAVRRGHQGRLSAPTRGRLAAATRGNANTACLGFVKAASGQAPEVVLGGFQMENRLLVLDEEQRQLGFTLFLNALVHKYPWNGYYHLNHAWIELVWCIQHCCSSGLE</sequence>
<feature type="region of interest" description="Disordered" evidence="1">
    <location>
        <begin position="1"/>
        <end position="46"/>
    </location>
</feature>
<gene>
    <name evidence="3" type="ORF">PVAP13_7KG038700</name>
</gene>
<evidence type="ECO:0000256" key="1">
    <source>
        <dbReference type="SAM" id="MobiDB-lite"/>
    </source>
</evidence>
<dbReference type="Pfam" id="PF14541">
    <property type="entry name" value="TAXi_C"/>
    <property type="match status" value="1"/>
</dbReference>
<evidence type="ECO:0000313" key="4">
    <source>
        <dbReference type="Proteomes" id="UP000823388"/>
    </source>
</evidence>
<protein>
    <recommendedName>
        <fullName evidence="2">Xylanase inhibitor C-terminal domain-containing protein</fullName>
    </recommendedName>
</protein>
<accession>A0A8T0QBC0</accession>
<dbReference type="AlphaFoldDB" id="A0A8T0QBC0"/>
<dbReference type="InterPro" id="IPR021109">
    <property type="entry name" value="Peptidase_aspartic_dom_sf"/>
</dbReference>
<reference evidence="3" key="1">
    <citation type="submission" date="2020-05" db="EMBL/GenBank/DDBJ databases">
        <title>WGS assembly of Panicum virgatum.</title>
        <authorList>
            <person name="Lovell J.T."/>
            <person name="Jenkins J."/>
            <person name="Shu S."/>
            <person name="Juenger T.E."/>
            <person name="Schmutz J."/>
        </authorList>
    </citation>
    <scope>NUCLEOTIDE SEQUENCE</scope>
    <source>
        <strain evidence="3">AP13</strain>
    </source>
</reference>
<evidence type="ECO:0000313" key="3">
    <source>
        <dbReference type="EMBL" id="KAG2570695.1"/>
    </source>
</evidence>
<evidence type="ECO:0000259" key="2">
    <source>
        <dbReference type="Pfam" id="PF14541"/>
    </source>
</evidence>
<feature type="compositionally biased region" description="Basic residues" evidence="1">
    <location>
        <begin position="27"/>
        <end position="37"/>
    </location>
</feature>